<dbReference type="PANTHER" id="PTHR43252:SF7">
    <property type="entry name" value="TRANSCRIPTIONAL REGULATOR YQJI"/>
    <property type="match status" value="1"/>
</dbReference>
<keyword evidence="3" id="KW-1185">Reference proteome</keyword>
<dbReference type="InterPro" id="IPR005149">
    <property type="entry name" value="Tscrpt_reg_PadR_N"/>
</dbReference>
<protein>
    <submittedName>
        <fullName evidence="2">PadR family transcriptional regulator</fullName>
    </submittedName>
</protein>
<gene>
    <name evidence="2" type="ORF">C7I85_01615</name>
</gene>
<comment type="caution">
    <text evidence="2">The sequence shown here is derived from an EMBL/GenBank/DDBJ whole genome shotgun (WGS) entry which is preliminary data.</text>
</comment>
<dbReference type="CDD" id="cd00090">
    <property type="entry name" value="HTH_ARSR"/>
    <property type="match status" value="1"/>
</dbReference>
<name>A0A2P7SN06_9HYPH</name>
<dbReference type="Pfam" id="PF03551">
    <property type="entry name" value="PadR"/>
    <property type="match status" value="1"/>
</dbReference>
<dbReference type="GO" id="GO:0006355">
    <property type="term" value="P:regulation of DNA-templated transcription"/>
    <property type="evidence" value="ECO:0007669"/>
    <property type="project" value="UniProtKB-ARBA"/>
</dbReference>
<evidence type="ECO:0000313" key="2">
    <source>
        <dbReference type="EMBL" id="PSJ63848.1"/>
    </source>
</evidence>
<dbReference type="InterPro" id="IPR036390">
    <property type="entry name" value="WH_DNA-bd_sf"/>
</dbReference>
<dbReference type="Gene3D" id="1.10.10.10">
    <property type="entry name" value="Winged helix-like DNA-binding domain superfamily/Winged helix DNA-binding domain"/>
    <property type="match status" value="1"/>
</dbReference>
<evidence type="ECO:0000313" key="3">
    <source>
        <dbReference type="Proteomes" id="UP000240653"/>
    </source>
</evidence>
<reference evidence="2 3" key="1">
    <citation type="submission" date="2018-03" db="EMBL/GenBank/DDBJ databases">
        <title>The draft genome of Mesorhizobium soli JCM 19897.</title>
        <authorList>
            <person name="Li L."/>
            <person name="Liu L."/>
            <person name="Liang L."/>
            <person name="Wang T."/>
            <person name="Zhang X."/>
        </authorList>
    </citation>
    <scope>NUCLEOTIDE SEQUENCE [LARGE SCALE GENOMIC DNA]</scope>
    <source>
        <strain evidence="2 3">JCM 19897</strain>
    </source>
</reference>
<dbReference type="InterPro" id="IPR011991">
    <property type="entry name" value="ArsR-like_HTH"/>
</dbReference>
<dbReference type="AlphaFoldDB" id="A0A2P7SN06"/>
<organism evidence="2 3">
    <name type="scientific">Pseudaminobacter soli</name>
    <name type="common">ex Li et al. 2025</name>
    <dbReference type="NCBI Taxonomy" id="1295366"/>
    <lineage>
        <taxon>Bacteria</taxon>
        <taxon>Pseudomonadati</taxon>
        <taxon>Pseudomonadota</taxon>
        <taxon>Alphaproteobacteria</taxon>
        <taxon>Hyphomicrobiales</taxon>
        <taxon>Phyllobacteriaceae</taxon>
        <taxon>Pseudaminobacter</taxon>
    </lineage>
</organism>
<evidence type="ECO:0000259" key="1">
    <source>
        <dbReference type="Pfam" id="PF03551"/>
    </source>
</evidence>
<proteinExistence type="predicted"/>
<accession>A0A2P7SN06</accession>
<dbReference type="InterPro" id="IPR036388">
    <property type="entry name" value="WH-like_DNA-bd_sf"/>
</dbReference>
<dbReference type="Proteomes" id="UP000240653">
    <property type="component" value="Unassembled WGS sequence"/>
</dbReference>
<dbReference type="PANTHER" id="PTHR43252">
    <property type="entry name" value="TRANSCRIPTIONAL REGULATOR YQJI"/>
    <property type="match status" value="1"/>
</dbReference>
<dbReference type="EMBL" id="PXYL01000001">
    <property type="protein sequence ID" value="PSJ63848.1"/>
    <property type="molecule type" value="Genomic_DNA"/>
</dbReference>
<feature type="domain" description="Transcription regulator PadR N-terminal" evidence="1">
    <location>
        <begin position="61"/>
        <end position="129"/>
    </location>
</feature>
<dbReference type="SUPFAM" id="SSF46785">
    <property type="entry name" value="Winged helix' DNA-binding domain"/>
    <property type="match status" value="1"/>
</dbReference>
<sequence length="196" mass="21240">MFMHAKMKNCGGDWFMSGAEGGRGGGRFGRGGGGRFGRHHGGPFGGRGPRMFDPGALRLVVLGLIAEEPRHGYDIIKALEAKFQGAYSPSPGAIYPMLQMLEEADLVSSQTEGNKRLYSITEEGKAYLADHAEELARINAQLDEASAEMGGAALGDEFRALRRAVVMRLREGSLSPEQAEKAVQILKKARNDFDKL</sequence>
<dbReference type="OrthoDB" id="9814826at2"/>